<name>A0A7T2YMJ2_9BURK</name>
<dbReference type="Proteomes" id="UP000595064">
    <property type="component" value="Chromosome"/>
</dbReference>
<gene>
    <name evidence="1" type="ORF">I6G47_16415</name>
</gene>
<reference evidence="1 2" key="1">
    <citation type="submission" date="2020-12" db="EMBL/GenBank/DDBJ databases">
        <title>FDA dAtabase for Regulatory Grade micrObial Sequences (FDA-ARGOS): Supporting development and validation of Infectious Disease Dx tests.</title>
        <authorList>
            <person name="Sproer C."/>
            <person name="Gronow S."/>
            <person name="Severitt S."/>
            <person name="Schroder I."/>
            <person name="Tallon L."/>
            <person name="Sadzewicz L."/>
            <person name="Zhao X."/>
            <person name="Boylan J."/>
            <person name="Ott S."/>
            <person name="Bowen H."/>
            <person name="Vavikolanu K."/>
            <person name="Mehta A."/>
            <person name="Aluvathingal J."/>
            <person name="Nadendla S."/>
            <person name="Lowell S."/>
            <person name="Myers T."/>
            <person name="Yan Y."/>
            <person name="Sichtig H."/>
        </authorList>
    </citation>
    <scope>NUCLEOTIDE SEQUENCE [LARGE SCALE GENOMIC DNA]</scope>
    <source>
        <strain evidence="1 2">FDAARGOS_890</strain>
    </source>
</reference>
<sequence length="65" mass="7135">MPDLKKGDYALTEQGALLVEIEALIGTERAICKILSGVSRGSNRGIDLKDLEWIDKSDDAVLEFN</sequence>
<dbReference type="RefSeq" id="WP_198129275.1">
    <property type="nucleotide sequence ID" value="NZ_CP065748.1"/>
</dbReference>
<dbReference type="EMBL" id="CP065748">
    <property type="protein sequence ID" value="QPS78616.1"/>
    <property type="molecule type" value="Genomic_DNA"/>
</dbReference>
<dbReference type="AlphaFoldDB" id="A0A7T2YMJ2"/>
<proteinExistence type="predicted"/>
<protein>
    <submittedName>
        <fullName evidence="1">Uncharacterized protein</fullName>
    </submittedName>
</protein>
<evidence type="ECO:0000313" key="2">
    <source>
        <dbReference type="Proteomes" id="UP000595064"/>
    </source>
</evidence>
<organism evidence="1 2">
    <name type="scientific">Delftia lacustris</name>
    <dbReference type="NCBI Taxonomy" id="558537"/>
    <lineage>
        <taxon>Bacteria</taxon>
        <taxon>Pseudomonadati</taxon>
        <taxon>Pseudomonadota</taxon>
        <taxon>Betaproteobacteria</taxon>
        <taxon>Burkholderiales</taxon>
        <taxon>Comamonadaceae</taxon>
        <taxon>Delftia</taxon>
    </lineage>
</organism>
<accession>A0A7T2YMJ2</accession>
<keyword evidence="2" id="KW-1185">Reference proteome</keyword>
<dbReference type="KEGG" id="dla:I6G47_16415"/>
<evidence type="ECO:0000313" key="1">
    <source>
        <dbReference type="EMBL" id="QPS78616.1"/>
    </source>
</evidence>